<sequence length="73" mass="7791">MTWNRTGSCGRTGAADMVTTHNDRPKTLRRNTNADEPPAIGAPGPYWADHVPVAAREVSRLPGADGGIAAIWH</sequence>
<dbReference type="EMBL" id="AP023396">
    <property type="protein sequence ID" value="BCK54707.1"/>
    <property type="molecule type" value="Genomic_DNA"/>
</dbReference>
<dbReference type="AlphaFoldDB" id="A0A7G1KHJ7"/>
<proteinExistence type="predicted"/>
<reference evidence="2 3" key="1">
    <citation type="submission" date="2020-08" db="EMBL/GenBank/DDBJ databases">
        <title>Genome Sequencing of Nocardia wallacei strain FMUON74 and assembly.</title>
        <authorList>
            <person name="Toyokawa M."/>
            <person name="Uesaka K."/>
        </authorList>
    </citation>
    <scope>NUCLEOTIDE SEQUENCE [LARGE SCALE GENOMIC DNA]</scope>
    <source>
        <strain evidence="2 3">FMUON74</strain>
    </source>
</reference>
<dbReference type="KEGG" id="nwl:NWFMUON74_24790"/>
<feature type="region of interest" description="Disordered" evidence="1">
    <location>
        <begin position="1"/>
        <end position="46"/>
    </location>
</feature>
<name>A0A7G1KHJ7_9NOCA</name>
<organism evidence="2 3">
    <name type="scientific">Nocardia wallacei</name>
    <dbReference type="NCBI Taxonomy" id="480035"/>
    <lineage>
        <taxon>Bacteria</taxon>
        <taxon>Bacillati</taxon>
        <taxon>Actinomycetota</taxon>
        <taxon>Actinomycetes</taxon>
        <taxon>Mycobacteriales</taxon>
        <taxon>Nocardiaceae</taxon>
        <taxon>Nocardia</taxon>
    </lineage>
</organism>
<evidence type="ECO:0000313" key="2">
    <source>
        <dbReference type="EMBL" id="BCK54707.1"/>
    </source>
</evidence>
<gene>
    <name evidence="2" type="ORF">NWFMUON74_24790</name>
</gene>
<dbReference type="Proteomes" id="UP000516173">
    <property type="component" value="Chromosome"/>
</dbReference>
<evidence type="ECO:0000256" key="1">
    <source>
        <dbReference type="SAM" id="MobiDB-lite"/>
    </source>
</evidence>
<evidence type="ECO:0000313" key="3">
    <source>
        <dbReference type="Proteomes" id="UP000516173"/>
    </source>
</evidence>
<keyword evidence="3" id="KW-1185">Reference proteome</keyword>
<accession>A0A7G1KHJ7</accession>
<protein>
    <submittedName>
        <fullName evidence="2">Uncharacterized protein</fullName>
    </submittedName>
</protein>